<dbReference type="EMBL" id="JAIWYP010000005">
    <property type="protein sequence ID" value="KAH3826198.1"/>
    <property type="molecule type" value="Genomic_DNA"/>
</dbReference>
<reference evidence="2" key="1">
    <citation type="journal article" date="2019" name="bioRxiv">
        <title>The Genome of the Zebra Mussel, Dreissena polymorpha: A Resource for Invasive Species Research.</title>
        <authorList>
            <person name="McCartney M.A."/>
            <person name="Auch B."/>
            <person name="Kono T."/>
            <person name="Mallez S."/>
            <person name="Zhang Y."/>
            <person name="Obille A."/>
            <person name="Becker A."/>
            <person name="Abrahante J.E."/>
            <person name="Garbe J."/>
            <person name="Badalamenti J.P."/>
            <person name="Herman A."/>
            <person name="Mangelson H."/>
            <person name="Liachko I."/>
            <person name="Sullivan S."/>
            <person name="Sone E.D."/>
            <person name="Koren S."/>
            <person name="Silverstein K.A.T."/>
            <person name="Beckman K.B."/>
            <person name="Gohl D.M."/>
        </authorList>
    </citation>
    <scope>NUCLEOTIDE SEQUENCE</scope>
    <source>
        <strain evidence="2">Duluth1</strain>
        <tissue evidence="2">Whole animal</tissue>
    </source>
</reference>
<protein>
    <submittedName>
        <fullName evidence="2">Uncharacterized protein</fullName>
    </submittedName>
</protein>
<reference evidence="2" key="2">
    <citation type="submission" date="2020-11" db="EMBL/GenBank/DDBJ databases">
        <authorList>
            <person name="McCartney M.A."/>
            <person name="Auch B."/>
            <person name="Kono T."/>
            <person name="Mallez S."/>
            <person name="Becker A."/>
            <person name="Gohl D.M."/>
            <person name="Silverstein K.A.T."/>
            <person name="Koren S."/>
            <person name="Bechman K.B."/>
            <person name="Herman A."/>
            <person name="Abrahante J.E."/>
            <person name="Garbe J."/>
        </authorList>
    </citation>
    <scope>NUCLEOTIDE SEQUENCE</scope>
    <source>
        <strain evidence="2">Duluth1</strain>
        <tissue evidence="2">Whole animal</tissue>
    </source>
</reference>
<organism evidence="2 3">
    <name type="scientific">Dreissena polymorpha</name>
    <name type="common">Zebra mussel</name>
    <name type="synonym">Mytilus polymorpha</name>
    <dbReference type="NCBI Taxonomy" id="45954"/>
    <lineage>
        <taxon>Eukaryota</taxon>
        <taxon>Metazoa</taxon>
        <taxon>Spiralia</taxon>
        <taxon>Lophotrochozoa</taxon>
        <taxon>Mollusca</taxon>
        <taxon>Bivalvia</taxon>
        <taxon>Autobranchia</taxon>
        <taxon>Heteroconchia</taxon>
        <taxon>Euheterodonta</taxon>
        <taxon>Imparidentia</taxon>
        <taxon>Neoheterodontei</taxon>
        <taxon>Myida</taxon>
        <taxon>Dreissenoidea</taxon>
        <taxon>Dreissenidae</taxon>
        <taxon>Dreissena</taxon>
    </lineage>
</organism>
<feature type="region of interest" description="Disordered" evidence="1">
    <location>
        <begin position="49"/>
        <end position="73"/>
    </location>
</feature>
<dbReference type="Proteomes" id="UP000828390">
    <property type="component" value="Unassembled WGS sequence"/>
</dbReference>
<evidence type="ECO:0000313" key="2">
    <source>
        <dbReference type="EMBL" id="KAH3826198.1"/>
    </source>
</evidence>
<gene>
    <name evidence="2" type="ORF">DPMN_128094</name>
</gene>
<dbReference type="AlphaFoldDB" id="A0A9D4H2F9"/>
<evidence type="ECO:0000313" key="3">
    <source>
        <dbReference type="Proteomes" id="UP000828390"/>
    </source>
</evidence>
<name>A0A9D4H2F9_DREPO</name>
<evidence type="ECO:0000256" key="1">
    <source>
        <dbReference type="SAM" id="MobiDB-lite"/>
    </source>
</evidence>
<accession>A0A9D4H2F9</accession>
<keyword evidence="3" id="KW-1185">Reference proteome</keyword>
<sequence length="73" mass="7936">MRNLKDATGQVARWLEELGTYDLTVTHCAGLTNRNADALSRSPCSKCAKQESGNLQQDPQSECSSAPHNDDSI</sequence>
<proteinExistence type="predicted"/>
<comment type="caution">
    <text evidence="2">The sequence shown here is derived from an EMBL/GenBank/DDBJ whole genome shotgun (WGS) entry which is preliminary data.</text>
</comment>
<feature type="compositionally biased region" description="Polar residues" evidence="1">
    <location>
        <begin position="51"/>
        <end position="67"/>
    </location>
</feature>